<dbReference type="PANTHER" id="PTHR33657">
    <property type="entry name" value="DOMAIN PROTEIN, PUTATIVE (AFU_ORTHOLOGUE AFUA_5G00600)-RELATED"/>
    <property type="match status" value="1"/>
</dbReference>
<name>G4Z583_PHYSP</name>
<evidence type="ECO:0000256" key="6">
    <source>
        <dbReference type="SAM" id="SignalP"/>
    </source>
</evidence>
<dbReference type="GeneID" id="20656500"/>
<dbReference type="PIRSF" id="PIRSF029958">
    <property type="entry name" value="Necrosis-inducing_protein"/>
    <property type="match status" value="1"/>
</dbReference>
<accession>G4Z583</accession>
<evidence type="ECO:0000256" key="2">
    <source>
        <dbReference type="ARBA" id="ARBA00009520"/>
    </source>
</evidence>
<feature type="signal peptide" evidence="6">
    <location>
        <begin position="1"/>
        <end position="20"/>
    </location>
</feature>
<dbReference type="PANTHER" id="PTHR33657:SF8">
    <property type="entry name" value="DOMAIN PROTEIN, PUTATIVE (AFU_ORTHOLOGUE AFUA_5G00600)-RELATED"/>
    <property type="match status" value="1"/>
</dbReference>
<comment type="subcellular location">
    <subcellularLocation>
        <location evidence="1">Secreted</location>
    </subcellularLocation>
</comment>
<evidence type="ECO:0000256" key="5">
    <source>
        <dbReference type="SAM" id="MobiDB-lite"/>
    </source>
</evidence>
<dbReference type="InterPro" id="IPR008701">
    <property type="entry name" value="NPP1"/>
</dbReference>
<evidence type="ECO:0000256" key="1">
    <source>
        <dbReference type="ARBA" id="ARBA00004613"/>
    </source>
</evidence>
<keyword evidence="4" id="KW-0843">Virulence</keyword>
<dbReference type="GO" id="GO:0005576">
    <property type="term" value="C:extracellular region"/>
    <property type="evidence" value="ECO:0007669"/>
    <property type="project" value="UniProtKB-SubCell"/>
</dbReference>
<comment type="similarity">
    <text evidence="2">Belongs to the Necrosis inducing protein (NPP1) family.</text>
</comment>
<keyword evidence="6" id="KW-0732">Signal</keyword>
<dbReference type="AlphaFoldDB" id="G4Z583"/>
<gene>
    <name evidence="7" type="ORF">PHYSODRAFT_490000</name>
</gene>
<feature type="compositionally biased region" description="Gly residues" evidence="5">
    <location>
        <begin position="79"/>
        <end position="88"/>
    </location>
</feature>
<dbReference type="SMR" id="G4Z583"/>
<dbReference type="InParanoid" id="G4Z583"/>
<evidence type="ECO:0000313" key="7">
    <source>
        <dbReference type="EMBL" id="EGZ20226.1"/>
    </source>
</evidence>
<sequence length="241" mass="26597">MSFRALSVTIIIVLLKPIEAGIIDHDQVVPFPQSQPTTITNKAALKLKPRLFINNGCHLHPAVNANGDTSGGLKPKGSPEGGCRGSGSGSQVYRYGRSTWYNGVWAIMYAWYFPKDEPTDFDGHRHDWEHVIVRINNPVLENPTILAMTPSAHSGYSTYAPPPADMVSGTSCKVEYTSSWIFIDHHLEGTSTAGETQDLIMWSDLTDAARYALSTTNFGKADTPMNNGTFNWKLSKAWPWP</sequence>
<protein>
    <submittedName>
        <fullName evidence="7">Necrosis inducing-like protein NPP1 type</fullName>
    </submittedName>
</protein>
<dbReference type="Pfam" id="PF05630">
    <property type="entry name" value="NPP1"/>
    <property type="match status" value="1"/>
</dbReference>
<evidence type="ECO:0000256" key="3">
    <source>
        <dbReference type="ARBA" id="ARBA00022525"/>
    </source>
</evidence>
<feature type="region of interest" description="Disordered" evidence="5">
    <location>
        <begin position="66"/>
        <end position="88"/>
    </location>
</feature>
<keyword evidence="8" id="KW-1185">Reference proteome</keyword>
<organism evidence="7 8">
    <name type="scientific">Phytophthora sojae (strain P6497)</name>
    <name type="common">Soybean stem and root rot agent</name>
    <name type="synonym">Phytophthora megasperma f. sp. glycines</name>
    <dbReference type="NCBI Taxonomy" id="1094619"/>
    <lineage>
        <taxon>Eukaryota</taxon>
        <taxon>Sar</taxon>
        <taxon>Stramenopiles</taxon>
        <taxon>Oomycota</taxon>
        <taxon>Peronosporomycetes</taxon>
        <taxon>Peronosporales</taxon>
        <taxon>Peronosporaceae</taxon>
        <taxon>Phytophthora</taxon>
    </lineage>
</organism>
<dbReference type="Proteomes" id="UP000002640">
    <property type="component" value="Unassembled WGS sequence"/>
</dbReference>
<dbReference type="KEGG" id="psoj:PHYSODRAFT_490000"/>
<reference evidence="7 8" key="1">
    <citation type="journal article" date="2006" name="Science">
        <title>Phytophthora genome sequences uncover evolutionary origins and mechanisms of pathogenesis.</title>
        <authorList>
            <person name="Tyler B.M."/>
            <person name="Tripathy S."/>
            <person name="Zhang X."/>
            <person name="Dehal P."/>
            <person name="Jiang R.H."/>
            <person name="Aerts A."/>
            <person name="Arredondo F.D."/>
            <person name="Baxter L."/>
            <person name="Bensasson D."/>
            <person name="Beynon J.L."/>
            <person name="Chapman J."/>
            <person name="Damasceno C.M."/>
            <person name="Dorrance A.E."/>
            <person name="Dou D."/>
            <person name="Dickerman A.W."/>
            <person name="Dubchak I.L."/>
            <person name="Garbelotto M."/>
            <person name="Gijzen M."/>
            <person name="Gordon S.G."/>
            <person name="Govers F."/>
            <person name="Grunwald N.J."/>
            <person name="Huang W."/>
            <person name="Ivors K.L."/>
            <person name="Jones R.W."/>
            <person name="Kamoun S."/>
            <person name="Krampis K."/>
            <person name="Lamour K.H."/>
            <person name="Lee M.K."/>
            <person name="McDonald W.H."/>
            <person name="Medina M."/>
            <person name="Meijer H.J."/>
            <person name="Nordberg E.K."/>
            <person name="Maclean D.J."/>
            <person name="Ospina-Giraldo M.D."/>
            <person name="Morris P.F."/>
            <person name="Phuntumart V."/>
            <person name="Putnam N.H."/>
            <person name="Rash S."/>
            <person name="Rose J.K."/>
            <person name="Sakihama Y."/>
            <person name="Salamov A.A."/>
            <person name="Savidor A."/>
            <person name="Scheuring C.F."/>
            <person name="Smith B.M."/>
            <person name="Sobral B.W."/>
            <person name="Terry A."/>
            <person name="Torto-Alalibo T.A."/>
            <person name="Win J."/>
            <person name="Xu Z."/>
            <person name="Zhang H."/>
            <person name="Grigoriev I.V."/>
            <person name="Rokhsar D.S."/>
            <person name="Boore J.L."/>
        </authorList>
    </citation>
    <scope>NUCLEOTIDE SEQUENCE [LARGE SCALE GENOMIC DNA]</scope>
    <source>
        <strain evidence="7 8">P6497</strain>
    </source>
</reference>
<proteinExistence type="inferred from homology"/>
<dbReference type="RefSeq" id="XP_009522943.1">
    <property type="nucleotide sequence ID" value="XM_009524648.1"/>
</dbReference>
<dbReference type="EMBL" id="JH159153">
    <property type="protein sequence ID" value="EGZ20226.1"/>
    <property type="molecule type" value="Genomic_DNA"/>
</dbReference>
<dbReference type="OMA" id="CRINEIA"/>
<evidence type="ECO:0000313" key="8">
    <source>
        <dbReference type="Proteomes" id="UP000002640"/>
    </source>
</evidence>
<keyword evidence="3" id="KW-0964">Secreted</keyword>
<evidence type="ECO:0000256" key="4">
    <source>
        <dbReference type="ARBA" id="ARBA00023026"/>
    </source>
</evidence>
<feature type="chain" id="PRO_5003471846" evidence="6">
    <location>
        <begin position="21"/>
        <end position="241"/>
    </location>
</feature>